<comment type="caution">
    <text evidence="6">The sequence shown here is derived from an EMBL/GenBank/DDBJ whole genome shotgun (WGS) entry which is preliminary data.</text>
</comment>
<feature type="transmembrane region" description="Helical" evidence="4">
    <location>
        <begin position="294"/>
        <end position="311"/>
    </location>
</feature>
<dbReference type="InterPro" id="IPR045058">
    <property type="entry name" value="GIMA/IAN/Toc"/>
</dbReference>
<dbReference type="AlphaFoldDB" id="A0A8H4ALE0"/>
<protein>
    <submittedName>
        <fullName evidence="6">GTPase imap family member 7-like</fullName>
    </submittedName>
</protein>
<dbReference type="OrthoDB" id="8954335at2759"/>
<dbReference type="PANTHER" id="PTHR10903:SF184">
    <property type="entry name" value="GTP-BINDING PROTEIN A"/>
    <property type="match status" value="1"/>
</dbReference>
<keyword evidence="4" id="KW-0812">Transmembrane</keyword>
<feature type="coiled-coil region" evidence="3">
    <location>
        <begin position="445"/>
        <end position="472"/>
    </location>
</feature>
<name>A0A8H4ALE0_GIGMA</name>
<dbReference type="PANTHER" id="PTHR10903">
    <property type="entry name" value="GTPASE, IMAP FAMILY MEMBER-RELATED"/>
    <property type="match status" value="1"/>
</dbReference>
<evidence type="ECO:0000256" key="4">
    <source>
        <dbReference type="SAM" id="Phobius"/>
    </source>
</evidence>
<dbReference type="Proteomes" id="UP000439903">
    <property type="component" value="Unassembled WGS sequence"/>
</dbReference>
<evidence type="ECO:0000313" key="7">
    <source>
        <dbReference type="Proteomes" id="UP000439903"/>
    </source>
</evidence>
<feature type="domain" description="AIG1-type G" evidence="5">
    <location>
        <begin position="5"/>
        <end position="137"/>
    </location>
</feature>
<evidence type="ECO:0000313" key="6">
    <source>
        <dbReference type="EMBL" id="KAF0509721.1"/>
    </source>
</evidence>
<evidence type="ECO:0000256" key="2">
    <source>
        <dbReference type="ARBA" id="ARBA00023134"/>
    </source>
</evidence>
<dbReference type="EMBL" id="WTPW01000453">
    <property type="protein sequence ID" value="KAF0509721.1"/>
    <property type="molecule type" value="Genomic_DNA"/>
</dbReference>
<dbReference type="GO" id="GO:0005525">
    <property type="term" value="F:GTP binding"/>
    <property type="evidence" value="ECO:0007669"/>
    <property type="project" value="UniProtKB-KW"/>
</dbReference>
<keyword evidence="7" id="KW-1185">Reference proteome</keyword>
<dbReference type="Pfam" id="PF04548">
    <property type="entry name" value="AIG1"/>
    <property type="match status" value="1"/>
</dbReference>
<keyword evidence="4" id="KW-0472">Membrane</keyword>
<evidence type="ECO:0000256" key="3">
    <source>
        <dbReference type="SAM" id="Coils"/>
    </source>
</evidence>
<organism evidence="6 7">
    <name type="scientific">Gigaspora margarita</name>
    <dbReference type="NCBI Taxonomy" id="4874"/>
    <lineage>
        <taxon>Eukaryota</taxon>
        <taxon>Fungi</taxon>
        <taxon>Fungi incertae sedis</taxon>
        <taxon>Mucoromycota</taxon>
        <taxon>Glomeromycotina</taxon>
        <taxon>Glomeromycetes</taxon>
        <taxon>Diversisporales</taxon>
        <taxon>Gigasporaceae</taxon>
        <taxon>Gigaspora</taxon>
    </lineage>
</organism>
<reference evidence="6 7" key="1">
    <citation type="journal article" date="2019" name="Environ. Microbiol.">
        <title>At the nexus of three kingdoms: the genome of the mycorrhizal fungus Gigaspora margarita provides insights into plant, endobacterial and fungal interactions.</title>
        <authorList>
            <person name="Venice F."/>
            <person name="Ghignone S."/>
            <person name="Salvioli di Fossalunga A."/>
            <person name="Amselem J."/>
            <person name="Novero M."/>
            <person name="Xianan X."/>
            <person name="Sedzielewska Toro K."/>
            <person name="Morin E."/>
            <person name="Lipzen A."/>
            <person name="Grigoriev I.V."/>
            <person name="Henrissat B."/>
            <person name="Martin F.M."/>
            <person name="Bonfante P."/>
        </authorList>
    </citation>
    <scope>NUCLEOTIDE SEQUENCE [LARGE SCALE GENOMIC DNA]</scope>
    <source>
        <strain evidence="6 7">BEG34</strain>
    </source>
</reference>
<gene>
    <name evidence="6" type="ORF">F8M41_018557</name>
</gene>
<accession>A0A8H4ALE0</accession>
<proteinExistence type="predicted"/>
<dbReference type="InterPro" id="IPR006703">
    <property type="entry name" value="G_AIG1"/>
</dbReference>
<dbReference type="InterPro" id="IPR027417">
    <property type="entry name" value="P-loop_NTPase"/>
</dbReference>
<sequence length="489" mass="56373">MMEIRNILLIGSAGKGKSTLANVLTETNEFKESEGRIHGTKEPKSEEFEYEGIKYRVIDTVGIGDSTMSKGEILSKLKDKADVIGEGVNQILFVTNYRFTQEEVEAFNLLRKTIFDDQVIDYITIICTNFPDFNNNEACENDQKIFREETKKFSEQLAHTNIIYVDNPPAKGYYLSISNASREESRKKLLTRLKTCKEVYQPELLAKFSKIIYEFNSIIDDTKKAIINVEYHLKNSIDNLKEFIERINITEKIDDCKEKIKGHMKGRFTFNTVGNSVLFGGTALLFAGFLAPPVIVPGIIASATGLLGIIFSDSNAIIKEDNEYKEFEKILADAKVKCEIFEKSQIELKKAIEKFKEIYFRFENLECNELNIDKEKIGIIKNVLKNFLGKNEIDMSLEVDENTEHSTSEMVKRAAVETILKFAFPLIHFYLIHRDHNEVESRTSLKDMEKTIENWRKDLEVLKKREQLLKTLYENIGWCNEEMLKLDES</sequence>
<keyword evidence="3" id="KW-0175">Coiled coil</keyword>
<dbReference type="Gene3D" id="3.40.50.300">
    <property type="entry name" value="P-loop containing nucleotide triphosphate hydrolases"/>
    <property type="match status" value="1"/>
</dbReference>
<evidence type="ECO:0000259" key="5">
    <source>
        <dbReference type="Pfam" id="PF04548"/>
    </source>
</evidence>
<keyword evidence="4" id="KW-1133">Transmembrane helix</keyword>
<evidence type="ECO:0000256" key="1">
    <source>
        <dbReference type="ARBA" id="ARBA00022741"/>
    </source>
</evidence>
<keyword evidence="2" id="KW-0342">GTP-binding</keyword>
<dbReference type="SUPFAM" id="SSF52540">
    <property type="entry name" value="P-loop containing nucleoside triphosphate hydrolases"/>
    <property type="match status" value="1"/>
</dbReference>
<keyword evidence="1" id="KW-0547">Nucleotide-binding</keyword>